<name>A0ABU3T700_9MICO</name>
<protein>
    <submittedName>
        <fullName evidence="2">Uncharacterized protein</fullName>
    </submittedName>
</protein>
<accession>A0ABU3T700</accession>
<sequence>MSSAGSGLSETDRDDVPWGRAPVDGIPIPPFADAAEHRTYLRALQTFLLLLDRGEPTAATIALAAALEAELPRTSREAPTHLSPLALRVSLSTFFPAPWTPEALASALNGFGYGVPVRGRGGWSWGGDPDYAARPTRQGWEIERHERGSFSHATLAHEDDLVLLWMDMFRNRFPYPIAHVADPAAPAPGSLADAARATEAAHAENVAMPYLQNWMREREHARDGGPGEAGSLR</sequence>
<dbReference type="EMBL" id="JAWDIS010000001">
    <property type="protein sequence ID" value="MDU0367121.1"/>
    <property type="molecule type" value="Genomic_DNA"/>
</dbReference>
<proteinExistence type="predicted"/>
<evidence type="ECO:0000313" key="2">
    <source>
        <dbReference type="EMBL" id="MDU0367121.1"/>
    </source>
</evidence>
<reference evidence="2 3" key="1">
    <citation type="submission" date="2023-09" db="EMBL/GenBank/DDBJ databases">
        <title>Microbacterium fusihabitans sp. nov., Microbacterium phycihabitans sp. nov., and Microbacterium cervinum sp. nov., isolated from dried seaweeds of beach.</title>
        <authorList>
            <person name="Lee S.D."/>
        </authorList>
    </citation>
    <scope>NUCLEOTIDE SEQUENCE [LARGE SCALE GENOMIC DNA]</scope>
    <source>
        <strain evidence="2 3">KSW4-17</strain>
    </source>
</reference>
<organism evidence="2 3">
    <name type="scientific">Microbacterium galbum</name>
    <dbReference type="NCBI Taxonomy" id="3075994"/>
    <lineage>
        <taxon>Bacteria</taxon>
        <taxon>Bacillati</taxon>
        <taxon>Actinomycetota</taxon>
        <taxon>Actinomycetes</taxon>
        <taxon>Micrococcales</taxon>
        <taxon>Microbacteriaceae</taxon>
        <taxon>Microbacterium</taxon>
    </lineage>
</organism>
<dbReference type="RefSeq" id="WP_315994308.1">
    <property type="nucleotide sequence ID" value="NZ_JAWDIS010000001.1"/>
</dbReference>
<evidence type="ECO:0000256" key="1">
    <source>
        <dbReference type="SAM" id="MobiDB-lite"/>
    </source>
</evidence>
<comment type="caution">
    <text evidence="2">The sequence shown here is derived from an EMBL/GenBank/DDBJ whole genome shotgun (WGS) entry which is preliminary data.</text>
</comment>
<dbReference type="Proteomes" id="UP001263371">
    <property type="component" value="Unassembled WGS sequence"/>
</dbReference>
<gene>
    <name evidence="2" type="ORF">RWH45_07830</name>
</gene>
<feature type="region of interest" description="Disordered" evidence="1">
    <location>
        <begin position="1"/>
        <end position="20"/>
    </location>
</feature>
<keyword evidence="3" id="KW-1185">Reference proteome</keyword>
<evidence type="ECO:0000313" key="3">
    <source>
        <dbReference type="Proteomes" id="UP001263371"/>
    </source>
</evidence>